<keyword evidence="2" id="KW-0808">Transferase</keyword>
<dbReference type="InterPro" id="IPR029063">
    <property type="entry name" value="SAM-dependent_MTases_sf"/>
</dbReference>
<dbReference type="OrthoDB" id="652025at2"/>
<accession>A0A6N8JEM1</accession>
<evidence type="ECO:0000313" key="4">
    <source>
        <dbReference type="Proteomes" id="UP000468388"/>
    </source>
</evidence>
<keyword evidence="4" id="KW-1185">Reference proteome</keyword>
<dbReference type="Gene3D" id="3.40.50.150">
    <property type="entry name" value="Vaccinia Virus protein VP39"/>
    <property type="match status" value="1"/>
</dbReference>
<dbReference type="RefSeq" id="WP_157302469.1">
    <property type="nucleotide sequence ID" value="NZ_BAAAZB010000021.1"/>
</dbReference>
<evidence type="ECO:0000313" key="3">
    <source>
        <dbReference type="EMBL" id="MVT43657.1"/>
    </source>
</evidence>
<proteinExistence type="predicted"/>
<evidence type="ECO:0000256" key="2">
    <source>
        <dbReference type="ARBA" id="ARBA00022679"/>
    </source>
</evidence>
<comment type="caution">
    <text evidence="3">The sequence shown here is derived from an EMBL/GenBank/DDBJ whole genome shotgun (WGS) entry which is preliminary data.</text>
</comment>
<sequence length="281" mass="32465">MRILENKLTVASTSALVLSVTKSLYEDGRSREYISRIDFSAVEKLAEELYNITPIFQDVLLIRKRMVRHLVTQLMLEHPRQQVCILGAGLDPLGLKIAEDFPIHLKAIYEVDNAYVEEKKELYAATSFDDDRLFHLQADMTNIPLLMQTLIDAGYNPDEPTLIIFEGIMHYISEEQFLRIMRAFCSRTRNNAVIMDYMLQNEDLPFNFVSRAHDMLEVLGNAIGMPLRQFSRKKILNLLSLLEAEIFEVYDMQAAEYILNGRNKMYHLRGEGMLEMAAFSI</sequence>
<dbReference type="EMBL" id="WRXO01000008">
    <property type="protein sequence ID" value="MVT43657.1"/>
    <property type="molecule type" value="Genomic_DNA"/>
</dbReference>
<dbReference type="GO" id="GO:0008168">
    <property type="term" value="F:methyltransferase activity"/>
    <property type="evidence" value="ECO:0007669"/>
    <property type="project" value="UniProtKB-KW"/>
</dbReference>
<name>A0A6N8JEM1_9BACT</name>
<keyword evidence="1" id="KW-0489">Methyltransferase</keyword>
<dbReference type="Proteomes" id="UP000468388">
    <property type="component" value="Unassembled WGS sequence"/>
</dbReference>
<evidence type="ECO:0000256" key="1">
    <source>
        <dbReference type="ARBA" id="ARBA00022603"/>
    </source>
</evidence>
<gene>
    <name evidence="3" type="ORF">GO495_23885</name>
</gene>
<dbReference type="AlphaFoldDB" id="A0A6N8JEM1"/>
<evidence type="ECO:0008006" key="5">
    <source>
        <dbReference type="Google" id="ProtNLM"/>
    </source>
</evidence>
<dbReference type="GO" id="GO:0032259">
    <property type="term" value="P:methylation"/>
    <property type="evidence" value="ECO:0007669"/>
    <property type="project" value="UniProtKB-KW"/>
</dbReference>
<organism evidence="3 4">
    <name type="scientific">Chitinophaga oryziterrae</name>
    <dbReference type="NCBI Taxonomy" id="1031224"/>
    <lineage>
        <taxon>Bacteria</taxon>
        <taxon>Pseudomonadati</taxon>
        <taxon>Bacteroidota</taxon>
        <taxon>Chitinophagia</taxon>
        <taxon>Chitinophagales</taxon>
        <taxon>Chitinophagaceae</taxon>
        <taxon>Chitinophaga</taxon>
    </lineage>
</organism>
<protein>
    <recommendedName>
        <fullName evidence="5">Class I SAM-dependent methyltransferase</fullName>
    </recommendedName>
</protein>
<dbReference type="Pfam" id="PF04072">
    <property type="entry name" value="LCM"/>
    <property type="match status" value="1"/>
</dbReference>
<dbReference type="SUPFAM" id="SSF53335">
    <property type="entry name" value="S-adenosyl-L-methionine-dependent methyltransferases"/>
    <property type="match status" value="1"/>
</dbReference>
<dbReference type="InterPro" id="IPR007213">
    <property type="entry name" value="Ppm1/Ppm2/Tcmp"/>
</dbReference>
<reference evidence="3 4" key="1">
    <citation type="submission" date="2019-12" db="EMBL/GenBank/DDBJ databases">
        <title>The draft genomic sequence of strain Chitinophaga oryziterrae JCM 16595.</title>
        <authorList>
            <person name="Zhang X."/>
        </authorList>
    </citation>
    <scope>NUCLEOTIDE SEQUENCE [LARGE SCALE GENOMIC DNA]</scope>
    <source>
        <strain evidence="3 4">JCM 16595</strain>
    </source>
</reference>